<protein>
    <submittedName>
        <fullName evidence="2">Uncharacterized protein</fullName>
    </submittedName>
</protein>
<accession>A0A2N5S7X9</accession>
<reference evidence="2 3" key="1">
    <citation type="submission" date="2017-11" db="EMBL/GenBank/DDBJ databases">
        <title>De novo assembly and phasing of dikaryotic genomes from two isolates of Puccinia coronata f. sp. avenae, the causal agent of oat crown rust.</title>
        <authorList>
            <person name="Miller M.E."/>
            <person name="Zhang Y."/>
            <person name="Omidvar V."/>
            <person name="Sperschneider J."/>
            <person name="Schwessinger B."/>
            <person name="Raley C."/>
            <person name="Palmer J.M."/>
            <person name="Garnica D."/>
            <person name="Upadhyaya N."/>
            <person name="Rathjen J."/>
            <person name="Taylor J.M."/>
            <person name="Park R.F."/>
            <person name="Dodds P.N."/>
            <person name="Hirsch C.D."/>
            <person name="Kianian S.F."/>
            <person name="Figueroa M."/>
        </authorList>
    </citation>
    <scope>NUCLEOTIDE SEQUENCE [LARGE SCALE GENOMIC DNA]</scope>
    <source>
        <strain evidence="2">12NC29</strain>
    </source>
</reference>
<dbReference type="Proteomes" id="UP000235388">
    <property type="component" value="Unassembled WGS sequence"/>
</dbReference>
<sequence length="90" mass="9690">MAVTRAPAGVAQNPVDPQSQRRRRTSCAGEPTAPSAQRVPYGQSDGCAGALGKTGRQAVDTRIPSRTIRDTRIHPNLTQAPFPCCERRYG</sequence>
<proteinExistence type="predicted"/>
<evidence type="ECO:0000256" key="1">
    <source>
        <dbReference type="SAM" id="MobiDB-lite"/>
    </source>
</evidence>
<gene>
    <name evidence="2" type="ORF">PCANC_27083</name>
</gene>
<keyword evidence="3" id="KW-1185">Reference proteome</keyword>
<comment type="caution">
    <text evidence="2">The sequence shown here is derived from an EMBL/GenBank/DDBJ whole genome shotgun (WGS) entry which is preliminary data.</text>
</comment>
<evidence type="ECO:0000313" key="2">
    <source>
        <dbReference type="EMBL" id="PLW09334.1"/>
    </source>
</evidence>
<dbReference type="EMBL" id="PGCJ01001110">
    <property type="protein sequence ID" value="PLW09334.1"/>
    <property type="molecule type" value="Genomic_DNA"/>
</dbReference>
<dbReference type="AlphaFoldDB" id="A0A2N5S7X9"/>
<name>A0A2N5S7X9_9BASI</name>
<feature type="region of interest" description="Disordered" evidence="1">
    <location>
        <begin position="1"/>
        <end position="59"/>
    </location>
</feature>
<organism evidence="2 3">
    <name type="scientific">Puccinia coronata f. sp. avenae</name>
    <dbReference type="NCBI Taxonomy" id="200324"/>
    <lineage>
        <taxon>Eukaryota</taxon>
        <taxon>Fungi</taxon>
        <taxon>Dikarya</taxon>
        <taxon>Basidiomycota</taxon>
        <taxon>Pucciniomycotina</taxon>
        <taxon>Pucciniomycetes</taxon>
        <taxon>Pucciniales</taxon>
        <taxon>Pucciniaceae</taxon>
        <taxon>Puccinia</taxon>
    </lineage>
</organism>
<evidence type="ECO:0000313" key="3">
    <source>
        <dbReference type="Proteomes" id="UP000235388"/>
    </source>
</evidence>